<reference evidence="4" key="1">
    <citation type="journal article" date="2019" name="Int. J. Syst. Evol. Microbiol.">
        <title>The Global Catalogue of Microorganisms (GCM) 10K type strain sequencing project: providing services to taxonomists for standard genome sequencing and annotation.</title>
        <authorList>
            <consortium name="The Broad Institute Genomics Platform"/>
            <consortium name="The Broad Institute Genome Sequencing Center for Infectious Disease"/>
            <person name="Wu L."/>
            <person name="Ma J."/>
        </authorList>
    </citation>
    <scope>NUCLEOTIDE SEQUENCE [LARGE SCALE GENOMIC DNA]</scope>
    <source>
        <strain evidence="4">CGMCC 1.15304</strain>
    </source>
</reference>
<dbReference type="PANTHER" id="PTHR46797">
    <property type="entry name" value="HTH-TYPE TRANSCRIPTIONAL REGULATOR"/>
    <property type="match status" value="1"/>
</dbReference>
<dbReference type="PROSITE" id="PS50943">
    <property type="entry name" value="HTH_CROC1"/>
    <property type="match status" value="1"/>
</dbReference>
<evidence type="ECO:0000256" key="1">
    <source>
        <dbReference type="ARBA" id="ARBA00023125"/>
    </source>
</evidence>
<dbReference type="Gene3D" id="1.10.260.40">
    <property type="entry name" value="lambda repressor-like DNA-binding domains"/>
    <property type="match status" value="1"/>
</dbReference>
<dbReference type="Pfam" id="PF01381">
    <property type="entry name" value="HTH_3"/>
    <property type="match status" value="1"/>
</dbReference>
<proteinExistence type="predicted"/>
<gene>
    <name evidence="3" type="ORF">ACFO5Q_15165</name>
</gene>
<keyword evidence="1" id="KW-0238">DNA-binding</keyword>
<organism evidence="3 4">
    <name type="scientific">Kordiimonas lipolytica</name>
    <dbReference type="NCBI Taxonomy" id="1662421"/>
    <lineage>
        <taxon>Bacteria</taxon>
        <taxon>Pseudomonadati</taxon>
        <taxon>Pseudomonadota</taxon>
        <taxon>Alphaproteobacteria</taxon>
        <taxon>Kordiimonadales</taxon>
        <taxon>Kordiimonadaceae</taxon>
        <taxon>Kordiimonas</taxon>
    </lineage>
</organism>
<accession>A0ABV8UD57</accession>
<keyword evidence="4" id="KW-1185">Reference proteome</keyword>
<dbReference type="InterPro" id="IPR050807">
    <property type="entry name" value="TransReg_Diox_bact_type"/>
</dbReference>
<feature type="domain" description="HTH cro/C1-type" evidence="2">
    <location>
        <begin position="13"/>
        <end position="67"/>
    </location>
</feature>
<dbReference type="RefSeq" id="WP_068144172.1">
    <property type="nucleotide sequence ID" value="NZ_JBHSCR010000015.1"/>
</dbReference>
<evidence type="ECO:0000313" key="4">
    <source>
        <dbReference type="Proteomes" id="UP001595776"/>
    </source>
</evidence>
<protein>
    <submittedName>
        <fullName evidence="3">Helix-turn-helix domain-containing protein</fullName>
    </submittedName>
</protein>
<dbReference type="InterPro" id="IPR014710">
    <property type="entry name" value="RmlC-like_jellyroll"/>
</dbReference>
<dbReference type="PANTHER" id="PTHR46797:SF1">
    <property type="entry name" value="METHYLPHOSPHONATE SYNTHASE"/>
    <property type="match status" value="1"/>
</dbReference>
<dbReference type="InterPro" id="IPR010982">
    <property type="entry name" value="Lambda_DNA-bd_dom_sf"/>
</dbReference>
<evidence type="ECO:0000259" key="2">
    <source>
        <dbReference type="PROSITE" id="PS50943"/>
    </source>
</evidence>
<evidence type="ECO:0000313" key="3">
    <source>
        <dbReference type="EMBL" id="MFC4349193.1"/>
    </source>
</evidence>
<dbReference type="SMART" id="SM00530">
    <property type="entry name" value="HTH_XRE"/>
    <property type="match status" value="1"/>
</dbReference>
<dbReference type="Pfam" id="PF07883">
    <property type="entry name" value="Cupin_2"/>
    <property type="match status" value="1"/>
</dbReference>
<dbReference type="InterPro" id="IPR013096">
    <property type="entry name" value="Cupin_2"/>
</dbReference>
<dbReference type="Proteomes" id="UP001595776">
    <property type="component" value="Unassembled WGS sequence"/>
</dbReference>
<dbReference type="EMBL" id="JBHSCR010000015">
    <property type="protein sequence ID" value="MFC4349193.1"/>
    <property type="molecule type" value="Genomic_DNA"/>
</dbReference>
<dbReference type="InterPro" id="IPR001387">
    <property type="entry name" value="Cro/C1-type_HTH"/>
</dbReference>
<dbReference type="CDD" id="cd02209">
    <property type="entry name" value="cupin_XRE_C"/>
    <property type="match status" value="1"/>
</dbReference>
<dbReference type="SUPFAM" id="SSF51182">
    <property type="entry name" value="RmlC-like cupins"/>
    <property type="match status" value="1"/>
</dbReference>
<dbReference type="Gene3D" id="2.60.120.10">
    <property type="entry name" value="Jelly Rolls"/>
    <property type="match status" value="1"/>
</dbReference>
<dbReference type="CDD" id="cd00093">
    <property type="entry name" value="HTH_XRE"/>
    <property type="match status" value="1"/>
</dbReference>
<dbReference type="SUPFAM" id="SSF47413">
    <property type="entry name" value="lambda repressor-like DNA-binding domains"/>
    <property type="match status" value="1"/>
</dbReference>
<dbReference type="InterPro" id="IPR011051">
    <property type="entry name" value="RmlC_Cupin_sf"/>
</dbReference>
<name>A0ABV8UD57_9PROT</name>
<sequence length="192" mass="21422">MVGKLSGHVGFEIRRRRLAQGIKLREVAHLVGISQGMLSKIENNQTNVSLDVLESICKALGMAISEVFGDYDRPRSTAQYVKADQGPEVIGRGTSQGHSYQLLFYEKGYEKVFEPFLITLNDASEVIPAFSHPGIEFLYIIQGKLTYRVGEDTYDLEPFDSLTFDSLVPHGPIHLEEVPVKLLSIFCTSSQN</sequence>
<comment type="caution">
    <text evidence="3">The sequence shown here is derived from an EMBL/GenBank/DDBJ whole genome shotgun (WGS) entry which is preliminary data.</text>
</comment>